<feature type="compositionally biased region" description="Pro residues" evidence="1">
    <location>
        <begin position="530"/>
        <end position="541"/>
    </location>
</feature>
<feature type="compositionally biased region" description="Basic and acidic residues" evidence="1">
    <location>
        <begin position="94"/>
        <end position="107"/>
    </location>
</feature>
<name>A0AAV4GCU7_9GAST</name>
<gene>
    <name evidence="2" type="ORF">ElyMa_002382200</name>
</gene>
<dbReference type="Proteomes" id="UP000762676">
    <property type="component" value="Unassembled WGS sequence"/>
</dbReference>
<keyword evidence="3" id="KW-1185">Reference proteome</keyword>
<sequence length="600" mass="66079">MGTSNRGGSSYKNISHGKSAKTMIHAVTNSRQRSALHGQRPNVNSTERGHGSGVNTKWRSQPTNSLRAFVTSRSNAGYTSARSEVDPCGCSSLGKDRENNVEGRYSLDRPSSASAGTPSSLPQRQALARPRPYSSVTSRSCVPSTTAPSYPQLRGRTLDDLPMQHSQQDALNMLERKRAETAAQHRILRQEGGEIKMVSSFGRRMFDSAVNNRGKYPLLQPSPSEAAALFYRASRPSWSSFQSEGPGHTDTSRSKPRPQSMVAGQSAPTGALMSSRQRPDSEPPTRWQGGREFNHLRNHRQMYPHINKLVQRYNEDMRVVCTQTPEVCERRRYSRDFSVASEFLLVPLRQDIEAEDRVDEHGDTDRETHGKGEEETHHVAFGLNKEGDLDLHQETKIEDQLSETSTQPSQKRGAAQEDAASSEGTGSEEEPGPPWRCWVDDATVSTVHSRAASLVSPEDAAAAEDVASGRPTSATARNLIDASGASLSGGAEKFSLSQPAEASVKATTPPQPAQALRERRGRRKKEEALPEPPPPPPPPVEEPQIVLEEMVEEEEPEPEPEPVPPSYICPSSEDKSHTVEIRRWLSKSQFRAATRTTPIF</sequence>
<feature type="compositionally biased region" description="Polar residues" evidence="1">
    <location>
        <begin position="109"/>
        <end position="123"/>
    </location>
</feature>
<comment type="caution">
    <text evidence="2">The sequence shown here is derived from an EMBL/GenBank/DDBJ whole genome shotgun (WGS) entry which is preliminary data.</text>
</comment>
<feature type="compositionally biased region" description="Polar residues" evidence="1">
    <location>
        <begin position="53"/>
        <end position="82"/>
    </location>
</feature>
<feature type="compositionally biased region" description="Polar residues" evidence="1">
    <location>
        <begin position="134"/>
        <end position="149"/>
    </location>
</feature>
<evidence type="ECO:0000256" key="1">
    <source>
        <dbReference type="SAM" id="MobiDB-lite"/>
    </source>
</evidence>
<feature type="region of interest" description="Disordered" evidence="1">
    <location>
        <begin position="398"/>
        <end position="578"/>
    </location>
</feature>
<dbReference type="AlphaFoldDB" id="A0AAV4GCU7"/>
<feature type="region of interest" description="Disordered" evidence="1">
    <location>
        <begin position="31"/>
        <end position="155"/>
    </location>
</feature>
<dbReference type="EMBL" id="BMAT01004915">
    <property type="protein sequence ID" value="GFR83124.1"/>
    <property type="molecule type" value="Genomic_DNA"/>
</dbReference>
<feature type="compositionally biased region" description="Acidic residues" evidence="1">
    <location>
        <begin position="549"/>
        <end position="560"/>
    </location>
</feature>
<feature type="region of interest" description="Disordered" evidence="1">
    <location>
        <begin position="354"/>
        <end position="377"/>
    </location>
</feature>
<evidence type="ECO:0000313" key="3">
    <source>
        <dbReference type="Proteomes" id="UP000762676"/>
    </source>
</evidence>
<organism evidence="2 3">
    <name type="scientific">Elysia marginata</name>
    <dbReference type="NCBI Taxonomy" id="1093978"/>
    <lineage>
        <taxon>Eukaryota</taxon>
        <taxon>Metazoa</taxon>
        <taxon>Spiralia</taxon>
        <taxon>Lophotrochozoa</taxon>
        <taxon>Mollusca</taxon>
        <taxon>Gastropoda</taxon>
        <taxon>Heterobranchia</taxon>
        <taxon>Euthyneura</taxon>
        <taxon>Panpulmonata</taxon>
        <taxon>Sacoglossa</taxon>
        <taxon>Placobranchoidea</taxon>
        <taxon>Plakobranchidae</taxon>
        <taxon>Elysia</taxon>
    </lineage>
</organism>
<feature type="compositionally biased region" description="Basic and acidic residues" evidence="1">
    <location>
        <begin position="358"/>
        <end position="377"/>
    </location>
</feature>
<proteinExistence type="predicted"/>
<evidence type="ECO:0000313" key="2">
    <source>
        <dbReference type="EMBL" id="GFR83124.1"/>
    </source>
</evidence>
<feature type="compositionally biased region" description="Polar residues" evidence="1">
    <location>
        <begin position="262"/>
        <end position="276"/>
    </location>
</feature>
<accession>A0AAV4GCU7</accession>
<feature type="region of interest" description="Disordered" evidence="1">
    <location>
        <begin position="237"/>
        <end position="299"/>
    </location>
</feature>
<feature type="compositionally biased region" description="Polar residues" evidence="1">
    <location>
        <begin position="495"/>
        <end position="508"/>
    </location>
</feature>
<protein>
    <submittedName>
        <fullName evidence="2">Uncharacterized protein</fullName>
    </submittedName>
</protein>
<reference evidence="2 3" key="1">
    <citation type="journal article" date="2021" name="Elife">
        <title>Chloroplast acquisition without the gene transfer in kleptoplastic sea slugs, Plakobranchus ocellatus.</title>
        <authorList>
            <person name="Maeda T."/>
            <person name="Takahashi S."/>
            <person name="Yoshida T."/>
            <person name="Shimamura S."/>
            <person name="Takaki Y."/>
            <person name="Nagai Y."/>
            <person name="Toyoda A."/>
            <person name="Suzuki Y."/>
            <person name="Arimoto A."/>
            <person name="Ishii H."/>
            <person name="Satoh N."/>
            <person name="Nishiyama T."/>
            <person name="Hasebe M."/>
            <person name="Maruyama T."/>
            <person name="Minagawa J."/>
            <person name="Obokata J."/>
            <person name="Shigenobu S."/>
        </authorList>
    </citation>
    <scope>NUCLEOTIDE SEQUENCE [LARGE SCALE GENOMIC DNA]</scope>
</reference>